<name>A0A937XHB1_UNCW3</name>
<dbReference type="AlphaFoldDB" id="A0A937XHB1"/>
<proteinExistence type="predicted"/>
<organism evidence="1 2">
    <name type="scientific">candidate division WOR-3 bacterium</name>
    <dbReference type="NCBI Taxonomy" id="2052148"/>
    <lineage>
        <taxon>Bacteria</taxon>
        <taxon>Bacteria division WOR-3</taxon>
    </lineage>
</organism>
<dbReference type="EMBL" id="VGIR01000056">
    <property type="protein sequence ID" value="MBM3332041.1"/>
    <property type="molecule type" value="Genomic_DNA"/>
</dbReference>
<accession>A0A937XHB1</accession>
<dbReference type="PANTHER" id="PTHR36456">
    <property type="entry name" value="UPF0232 PROTEIN SCO3875"/>
    <property type="match status" value="1"/>
</dbReference>
<evidence type="ECO:0000313" key="1">
    <source>
        <dbReference type="EMBL" id="MBM3332041.1"/>
    </source>
</evidence>
<comment type="caution">
    <text evidence="1">The sequence shown here is derived from an EMBL/GenBank/DDBJ whole genome shotgun (WGS) entry which is preliminary data.</text>
</comment>
<gene>
    <name evidence="1" type="ORF">FJY68_09370</name>
</gene>
<sequence length="114" mass="12758">MSRQVRYRKFRSVGSVLPRVLKGLKLDKVLAAQPAVDSWPQIAGPKTAEHTRAVEVDGKTLVVVVDSPAWMVQLRFLKPQLLKKIEGRVGKGLVTDLRFVLGQGRREEGEREKG</sequence>
<dbReference type="PANTHER" id="PTHR36456:SF1">
    <property type="entry name" value="UPF0232 PROTEIN SCO3875"/>
    <property type="match status" value="1"/>
</dbReference>
<protein>
    <submittedName>
        <fullName evidence="1">DUF721 domain-containing protein</fullName>
    </submittedName>
</protein>
<evidence type="ECO:0000313" key="2">
    <source>
        <dbReference type="Proteomes" id="UP000779900"/>
    </source>
</evidence>
<dbReference type="InterPro" id="IPR007922">
    <property type="entry name" value="DciA-like"/>
</dbReference>
<reference evidence="1" key="1">
    <citation type="submission" date="2019-03" db="EMBL/GenBank/DDBJ databases">
        <title>Lake Tanganyika Metagenome-Assembled Genomes (MAGs).</title>
        <authorList>
            <person name="Tran P."/>
        </authorList>
    </citation>
    <scope>NUCLEOTIDE SEQUENCE</scope>
    <source>
        <strain evidence="1">K_DeepCast_150m_m2_040</strain>
    </source>
</reference>
<dbReference type="Pfam" id="PF05258">
    <property type="entry name" value="DciA"/>
    <property type="match status" value="1"/>
</dbReference>
<dbReference type="Proteomes" id="UP000779900">
    <property type="component" value="Unassembled WGS sequence"/>
</dbReference>